<proteinExistence type="predicted"/>
<dbReference type="RefSeq" id="WP_344694076.1">
    <property type="nucleotide sequence ID" value="NZ_BAABBF010000007.1"/>
</dbReference>
<dbReference type="EMBL" id="BAABBF010000007">
    <property type="protein sequence ID" value="GAA3718429.1"/>
    <property type="molecule type" value="Genomic_DNA"/>
</dbReference>
<name>A0ABP7EKH3_9SPHN</name>
<gene>
    <name evidence="3" type="ORF">GCM10022268_28430</name>
</gene>
<feature type="region of interest" description="Disordered" evidence="1">
    <location>
        <begin position="1"/>
        <end position="24"/>
    </location>
</feature>
<feature type="domain" description="DUF6894" evidence="2">
    <location>
        <begin position="28"/>
        <end position="95"/>
    </location>
</feature>
<evidence type="ECO:0000313" key="3">
    <source>
        <dbReference type="EMBL" id="GAA3718429.1"/>
    </source>
</evidence>
<reference evidence="4" key="1">
    <citation type="journal article" date="2019" name="Int. J. Syst. Evol. Microbiol.">
        <title>The Global Catalogue of Microorganisms (GCM) 10K type strain sequencing project: providing services to taxonomists for standard genome sequencing and annotation.</title>
        <authorList>
            <consortium name="The Broad Institute Genomics Platform"/>
            <consortium name="The Broad Institute Genome Sequencing Center for Infectious Disease"/>
            <person name="Wu L."/>
            <person name="Ma J."/>
        </authorList>
    </citation>
    <scope>NUCLEOTIDE SEQUENCE [LARGE SCALE GENOMIC DNA]</scope>
    <source>
        <strain evidence="4">JCM 17498</strain>
    </source>
</reference>
<evidence type="ECO:0000313" key="4">
    <source>
        <dbReference type="Proteomes" id="UP001500523"/>
    </source>
</evidence>
<protein>
    <recommendedName>
        <fullName evidence="2">DUF6894 domain-containing protein</fullName>
    </recommendedName>
</protein>
<dbReference type="Proteomes" id="UP001500523">
    <property type="component" value="Unassembled WGS sequence"/>
</dbReference>
<dbReference type="InterPro" id="IPR054189">
    <property type="entry name" value="DUF6894"/>
</dbReference>
<organism evidence="3 4">
    <name type="scientific">Sphingomonas cynarae</name>
    <dbReference type="NCBI Taxonomy" id="930197"/>
    <lineage>
        <taxon>Bacteria</taxon>
        <taxon>Pseudomonadati</taxon>
        <taxon>Pseudomonadota</taxon>
        <taxon>Alphaproteobacteria</taxon>
        <taxon>Sphingomonadales</taxon>
        <taxon>Sphingomonadaceae</taxon>
        <taxon>Sphingomonas</taxon>
    </lineage>
</organism>
<comment type="caution">
    <text evidence="3">The sequence shown here is derived from an EMBL/GenBank/DDBJ whole genome shotgun (WGS) entry which is preliminary data.</text>
</comment>
<evidence type="ECO:0000256" key="1">
    <source>
        <dbReference type="SAM" id="MobiDB-lite"/>
    </source>
</evidence>
<dbReference type="Pfam" id="PF21834">
    <property type="entry name" value="DUF6894"/>
    <property type="match status" value="1"/>
</dbReference>
<keyword evidence="4" id="KW-1185">Reference proteome</keyword>
<feature type="compositionally biased region" description="Pro residues" evidence="1">
    <location>
        <begin position="1"/>
        <end position="12"/>
    </location>
</feature>
<sequence length="113" mass="12689">MSRPTLPKPPTPRLSTSSTGYGSRRIPRFFLHSEDGTQRIEDTEGSELPDVAAARQEALKAARQLWAAAILDYRDISMRRFLIVDVDDDVIDTVAMDKTLPAGLLGRLRRRSH</sequence>
<accession>A0ABP7EKH3</accession>
<evidence type="ECO:0000259" key="2">
    <source>
        <dbReference type="Pfam" id="PF21834"/>
    </source>
</evidence>